<name>A0A6P5PTC4_MUSCR</name>
<evidence type="ECO:0000256" key="2">
    <source>
        <dbReference type="SAM" id="Phobius"/>
    </source>
</evidence>
<dbReference type="RefSeq" id="XP_021017162.1">
    <property type="nucleotide sequence ID" value="XM_021161503.1"/>
</dbReference>
<dbReference type="Proteomes" id="UP000515126">
    <property type="component" value="Chromosome 4"/>
</dbReference>
<dbReference type="InterPro" id="IPR050300">
    <property type="entry name" value="GDXG_lipolytic_enzyme"/>
</dbReference>
<evidence type="ECO:0000313" key="5">
    <source>
        <dbReference type="RefSeq" id="XP_021017162.1"/>
    </source>
</evidence>
<feature type="domain" description="Alpha/beta hydrolase fold-3" evidence="3">
    <location>
        <begin position="309"/>
        <end position="380"/>
    </location>
</feature>
<dbReference type="PANTHER" id="PTHR48081">
    <property type="entry name" value="AB HYDROLASE SUPERFAMILY PROTEIN C4A8.06C"/>
    <property type="match status" value="1"/>
</dbReference>
<accession>A0A6P5PTC4</accession>
<dbReference type="AlphaFoldDB" id="A0A6P5PTC4"/>
<dbReference type="PANTHER" id="PTHR48081:SF32">
    <property type="entry name" value="ALPHA_BETA HYDROLASE FOLD-3 DOMAIN-CONTAINING PROTEIN"/>
    <property type="match status" value="1"/>
</dbReference>
<dbReference type="Pfam" id="PF07859">
    <property type="entry name" value="Abhydrolase_3"/>
    <property type="match status" value="2"/>
</dbReference>
<dbReference type="InterPro" id="IPR013094">
    <property type="entry name" value="AB_hydrolase_3"/>
</dbReference>
<dbReference type="InterPro" id="IPR029058">
    <property type="entry name" value="AB_hydrolase_fold"/>
</dbReference>
<evidence type="ECO:0000256" key="1">
    <source>
        <dbReference type="ARBA" id="ARBA00022801"/>
    </source>
</evidence>
<evidence type="ECO:0000313" key="4">
    <source>
        <dbReference type="Proteomes" id="UP000515126"/>
    </source>
</evidence>
<keyword evidence="1" id="KW-0378">Hydrolase</keyword>
<gene>
    <name evidence="5" type="primary">LOC110293624</name>
</gene>
<dbReference type="KEGG" id="mcal:110293624"/>
<keyword evidence="2" id="KW-0812">Transmembrane</keyword>
<keyword evidence="2" id="KW-1133">Transmembrane helix</keyword>
<organism evidence="4 5">
    <name type="scientific">Mus caroli</name>
    <name type="common">Ryukyu mouse</name>
    <name type="synonym">Ricefield mouse</name>
    <dbReference type="NCBI Taxonomy" id="10089"/>
    <lineage>
        <taxon>Eukaryota</taxon>
        <taxon>Metazoa</taxon>
        <taxon>Chordata</taxon>
        <taxon>Craniata</taxon>
        <taxon>Vertebrata</taxon>
        <taxon>Euteleostomi</taxon>
        <taxon>Mammalia</taxon>
        <taxon>Eutheria</taxon>
        <taxon>Euarchontoglires</taxon>
        <taxon>Glires</taxon>
        <taxon>Rodentia</taxon>
        <taxon>Myomorpha</taxon>
        <taxon>Muroidea</taxon>
        <taxon>Muridae</taxon>
        <taxon>Murinae</taxon>
        <taxon>Mus</taxon>
        <taxon>Mus</taxon>
    </lineage>
</organism>
<dbReference type="GO" id="GO:0016787">
    <property type="term" value="F:hydrolase activity"/>
    <property type="evidence" value="ECO:0007669"/>
    <property type="project" value="UniProtKB-KW"/>
</dbReference>
<keyword evidence="2" id="KW-0472">Membrane</keyword>
<sequence>MLYLVGFLLATVCLLVLGVNVWVLIDHFLMFDMPASIPHPVKFRILHYCFLLTTTWGYILEKMNICSMPQFFCFVQDSLSSKENLGVFVKDLRFGTIPVRLFCPKAASSKPRRGILFFHGGGAMIGSLDSHHNLCAFLARETDSVLVSVGYRKLPYYHHPSLCHDCINASIHFLKSLKAYGIDPSRVVICGESVGGAAAVVVTQTLLSRTDLPKIRAQVLIYPILQAFYFQSPSHLMNKNIAFLTRDFMMTCICKYLTIDLSWKDAMLTGACISPSAWKKYEKWLSPDNIPKRFRTAYQPPESPAPFNEAAYLETKHAMNIDVSPLVADDKIIAQLPEAFLVSLHWDIIRDDVLLYKKRLEDQGVPVTWHHVEDGFHGCIVLFDKKPFSFPCSLNIVNAVVSYIKEL</sequence>
<feature type="domain" description="Alpha/beta hydrolase fold-3" evidence="3">
    <location>
        <begin position="115"/>
        <end position="266"/>
    </location>
</feature>
<proteinExistence type="predicted"/>
<keyword evidence="4" id="KW-1185">Reference proteome</keyword>
<evidence type="ECO:0000259" key="3">
    <source>
        <dbReference type="Pfam" id="PF07859"/>
    </source>
</evidence>
<dbReference type="Gene3D" id="3.40.50.1820">
    <property type="entry name" value="alpha/beta hydrolase"/>
    <property type="match status" value="1"/>
</dbReference>
<feature type="transmembrane region" description="Helical" evidence="2">
    <location>
        <begin position="6"/>
        <end position="29"/>
    </location>
</feature>
<protein>
    <submittedName>
        <fullName evidence="5">Arylacetamide deacetylase-like 4</fullName>
    </submittedName>
</protein>
<reference evidence="5" key="1">
    <citation type="submission" date="2025-08" db="UniProtKB">
        <authorList>
            <consortium name="RefSeq"/>
        </authorList>
    </citation>
    <scope>IDENTIFICATION</scope>
</reference>
<dbReference type="SUPFAM" id="SSF53474">
    <property type="entry name" value="alpha/beta-Hydrolases"/>
    <property type="match status" value="1"/>
</dbReference>
<dbReference type="GeneID" id="110293624"/>